<keyword evidence="1" id="KW-0732">Signal</keyword>
<proteinExistence type="predicted"/>
<evidence type="ECO:0008006" key="4">
    <source>
        <dbReference type="Google" id="ProtNLM"/>
    </source>
</evidence>
<feature type="signal peptide" evidence="1">
    <location>
        <begin position="1"/>
        <end position="21"/>
    </location>
</feature>
<evidence type="ECO:0000313" key="2">
    <source>
        <dbReference type="EMBL" id="CAH7667047.1"/>
    </source>
</evidence>
<name>A0AAV0AHI3_PHAPC</name>
<gene>
    <name evidence="2" type="ORF">PPACK8108_LOCUS1422</name>
</gene>
<sequence length="96" mass="10643">MAASKLLSFFLSFLFPPLSHPSPWQLLLLLADAEPPVLRHPSAQLLIPLRIVCPRLWSLCTGPPLLWRPSPPSDLTPTALRIPFALNHDVSASYLP</sequence>
<dbReference type="AlphaFoldDB" id="A0AAV0AHI3"/>
<accession>A0AAV0AHI3</accession>
<comment type="caution">
    <text evidence="2">The sequence shown here is derived from an EMBL/GenBank/DDBJ whole genome shotgun (WGS) entry which is preliminary data.</text>
</comment>
<feature type="chain" id="PRO_5043729017" description="Secreted protein" evidence="1">
    <location>
        <begin position="22"/>
        <end position="96"/>
    </location>
</feature>
<evidence type="ECO:0000313" key="3">
    <source>
        <dbReference type="Proteomes" id="UP001153365"/>
    </source>
</evidence>
<reference evidence="2" key="1">
    <citation type="submission" date="2022-06" db="EMBL/GenBank/DDBJ databases">
        <authorList>
            <consortium name="SYNGENTA / RWTH Aachen University"/>
        </authorList>
    </citation>
    <scope>NUCLEOTIDE SEQUENCE</scope>
</reference>
<keyword evidence="3" id="KW-1185">Reference proteome</keyword>
<dbReference type="Proteomes" id="UP001153365">
    <property type="component" value="Unassembled WGS sequence"/>
</dbReference>
<organism evidence="2 3">
    <name type="scientific">Phakopsora pachyrhizi</name>
    <name type="common">Asian soybean rust disease fungus</name>
    <dbReference type="NCBI Taxonomy" id="170000"/>
    <lineage>
        <taxon>Eukaryota</taxon>
        <taxon>Fungi</taxon>
        <taxon>Dikarya</taxon>
        <taxon>Basidiomycota</taxon>
        <taxon>Pucciniomycotina</taxon>
        <taxon>Pucciniomycetes</taxon>
        <taxon>Pucciniales</taxon>
        <taxon>Phakopsoraceae</taxon>
        <taxon>Phakopsora</taxon>
    </lineage>
</organism>
<evidence type="ECO:0000256" key="1">
    <source>
        <dbReference type="SAM" id="SignalP"/>
    </source>
</evidence>
<dbReference type="EMBL" id="CALTRL010000197">
    <property type="protein sequence ID" value="CAH7667047.1"/>
    <property type="molecule type" value="Genomic_DNA"/>
</dbReference>
<protein>
    <recommendedName>
        <fullName evidence="4">Secreted protein</fullName>
    </recommendedName>
</protein>